<keyword evidence="12" id="KW-1185">Reference proteome</keyword>
<name>B6Q4N2_TALMQ</name>
<dbReference type="GO" id="GO:0005777">
    <property type="term" value="C:peroxisome"/>
    <property type="evidence" value="ECO:0007669"/>
    <property type="project" value="TreeGrafter"/>
</dbReference>
<proteinExistence type="inferred from homology"/>
<dbReference type="GO" id="GO:0005739">
    <property type="term" value="C:mitochondrion"/>
    <property type="evidence" value="ECO:0007669"/>
    <property type="project" value="TreeGrafter"/>
</dbReference>
<keyword evidence="5 9" id="KW-0676">Redox-active center</keyword>
<dbReference type="STRING" id="441960.B6Q4N2"/>
<dbReference type="PROSITE" id="PS51352">
    <property type="entry name" value="THIOREDOXIN_2"/>
    <property type="match status" value="1"/>
</dbReference>
<dbReference type="InterPro" id="IPR036249">
    <property type="entry name" value="Thioredoxin-like_sf"/>
</dbReference>
<dbReference type="Gene3D" id="3.40.30.10">
    <property type="entry name" value="Glutaredoxin"/>
    <property type="match status" value="1"/>
</dbReference>
<evidence type="ECO:0000259" key="10">
    <source>
        <dbReference type="PROSITE" id="PS51352"/>
    </source>
</evidence>
<evidence type="ECO:0000256" key="9">
    <source>
        <dbReference type="RuleBase" id="RU366011"/>
    </source>
</evidence>
<dbReference type="VEuPathDB" id="FungiDB:PMAA_021790"/>
<gene>
    <name evidence="11" type="ORF">PMAA_021790</name>
</gene>
<dbReference type="PANTHER" id="PTHR10430">
    <property type="entry name" value="PEROXIREDOXIN"/>
    <property type="match status" value="1"/>
</dbReference>
<evidence type="ECO:0000256" key="3">
    <source>
        <dbReference type="ARBA" id="ARBA00022862"/>
    </source>
</evidence>
<evidence type="ECO:0000256" key="5">
    <source>
        <dbReference type="ARBA" id="ARBA00023284"/>
    </source>
</evidence>
<feature type="active site" description="Cysteine sulfenic acid (-SOH) intermediate" evidence="8">
    <location>
        <position position="61"/>
    </location>
</feature>
<dbReference type="FunFam" id="3.40.30.10:FF:000020">
    <property type="entry name" value="Peroxiredoxin"/>
    <property type="match status" value="1"/>
</dbReference>
<comment type="function">
    <text evidence="9">Thiol-specific peroxidase that catalyzes the reduction of hydrogen peroxide and organic hydroperoxides to water and alcohols, respectively. Plays a role in cell protection against oxidative stress by detoxifying peroxides.</text>
</comment>
<dbReference type="GO" id="GO:0042744">
    <property type="term" value="P:hydrogen peroxide catabolic process"/>
    <property type="evidence" value="ECO:0007669"/>
    <property type="project" value="TreeGrafter"/>
</dbReference>
<dbReference type="GO" id="GO:0045454">
    <property type="term" value="P:cell redox homeostasis"/>
    <property type="evidence" value="ECO:0007669"/>
    <property type="project" value="TreeGrafter"/>
</dbReference>
<dbReference type="SUPFAM" id="SSF52833">
    <property type="entry name" value="Thioredoxin-like"/>
    <property type="match status" value="1"/>
</dbReference>
<dbReference type="InterPro" id="IPR013740">
    <property type="entry name" value="Redoxin"/>
</dbReference>
<feature type="domain" description="Thioredoxin" evidence="10">
    <location>
        <begin position="4"/>
        <end position="169"/>
    </location>
</feature>
<dbReference type="GO" id="GO:0034599">
    <property type="term" value="P:cellular response to oxidative stress"/>
    <property type="evidence" value="ECO:0007669"/>
    <property type="project" value="InterPro"/>
</dbReference>
<evidence type="ECO:0000256" key="6">
    <source>
        <dbReference type="ARBA" id="ARBA00032824"/>
    </source>
</evidence>
<evidence type="ECO:0000313" key="11">
    <source>
        <dbReference type="EMBL" id="EEA27291.1"/>
    </source>
</evidence>
<dbReference type="Pfam" id="PF08534">
    <property type="entry name" value="Redoxin"/>
    <property type="match status" value="1"/>
</dbReference>
<evidence type="ECO:0000256" key="8">
    <source>
        <dbReference type="PIRSR" id="PIRSR637944-1"/>
    </source>
</evidence>
<evidence type="ECO:0000256" key="7">
    <source>
        <dbReference type="ARBA" id="ARBA00079296"/>
    </source>
</evidence>
<accession>B6Q4N2</accession>
<evidence type="ECO:0000256" key="1">
    <source>
        <dbReference type="ARBA" id="ARBA00010505"/>
    </source>
</evidence>
<dbReference type="EMBL" id="DS995899">
    <property type="protein sequence ID" value="EEA27291.1"/>
    <property type="molecule type" value="Genomic_DNA"/>
</dbReference>
<dbReference type="GO" id="GO:0008379">
    <property type="term" value="F:thioredoxin peroxidase activity"/>
    <property type="evidence" value="ECO:0007669"/>
    <property type="project" value="InterPro"/>
</dbReference>
<reference evidence="12" key="1">
    <citation type="journal article" date="2015" name="Genome Announc.">
        <title>Genome sequence of the AIDS-associated pathogen Penicillium marneffei (ATCC18224) and its near taxonomic relative Talaromyces stipitatus (ATCC10500).</title>
        <authorList>
            <person name="Nierman W.C."/>
            <person name="Fedorova-Abrams N.D."/>
            <person name="Andrianopoulos A."/>
        </authorList>
    </citation>
    <scope>NUCLEOTIDE SEQUENCE [LARGE SCALE GENOMIC DNA]</scope>
    <source>
        <strain evidence="12">ATCC 18224 / CBS 334.59 / QM 7333</strain>
    </source>
</reference>
<dbReference type="AlphaFoldDB" id="B6Q4N2"/>
<dbReference type="PANTHER" id="PTHR10430:SF16">
    <property type="entry name" value="PEROXIREDOXIN-5, MITOCHONDRIAL"/>
    <property type="match status" value="1"/>
</dbReference>
<dbReference type="HOGENOM" id="CLU_072440_1_1_1"/>
<dbReference type="InterPro" id="IPR037944">
    <property type="entry name" value="PRX5-like"/>
</dbReference>
<protein>
    <recommendedName>
        <fullName evidence="6">Thioredoxin peroxidase</fullName>
    </recommendedName>
    <alternativeName>
        <fullName evidence="7">Thioredoxin-dependent peroxiredoxin</fullName>
    </alternativeName>
</protein>
<evidence type="ECO:0000256" key="4">
    <source>
        <dbReference type="ARBA" id="ARBA00023002"/>
    </source>
</evidence>
<dbReference type="Proteomes" id="UP000001294">
    <property type="component" value="Unassembled WGS sequence"/>
</dbReference>
<dbReference type="InterPro" id="IPR013766">
    <property type="entry name" value="Thioredoxin_domain"/>
</dbReference>
<sequence length="169" mass="18108">MTTLKAGDSFPSDVVFSYIPYSEESSEITACGIPVSYNASKEWADKKVVLFSVPGAFTPTCSLSHLPGYIQNLPQLKAKGVDIVAVLAFNDAWVMSAWGKANKVTDKDFLFLSDPDAKFSKSIGWADPVSGRTGRYAMVIDHGKVTYAGIETERGSLKASGADTVLASL</sequence>
<evidence type="ECO:0000256" key="2">
    <source>
        <dbReference type="ARBA" id="ARBA00022559"/>
    </source>
</evidence>
<comment type="similarity">
    <text evidence="1 9">Belongs to the peroxiredoxin family. Prx5 subfamily.</text>
</comment>
<dbReference type="OrthoDB" id="195498at2759"/>
<organism evidence="11 12">
    <name type="scientific">Talaromyces marneffei (strain ATCC 18224 / CBS 334.59 / QM 7333)</name>
    <name type="common">Penicillium marneffei</name>
    <dbReference type="NCBI Taxonomy" id="441960"/>
    <lineage>
        <taxon>Eukaryota</taxon>
        <taxon>Fungi</taxon>
        <taxon>Dikarya</taxon>
        <taxon>Ascomycota</taxon>
        <taxon>Pezizomycotina</taxon>
        <taxon>Eurotiomycetes</taxon>
        <taxon>Eurotiomycetidae</taxon>
        <taxon>Eurotiales</taxon>
        <taxon>Trichocomaceae</taxon>
        <taxon>Talaromyces</taxon>
        <taxon>Talaromyces sect. Talaromyces</taxon>
    </lineage>
</organism>
<evidence type="ECO:0000313" key="12">
    <source>
        <dbReference type="Proteomes" id="UP000001294"/>
    </source>
</evidence>
<dbReference type="PhylomeDB" id="B6Q4N2"/>
<keyword evidence="3 9" id="KW-0049">Antioxidant</keyword>
<dbReference type="CDD" id="cd03013">
    <property type="entry name" value="PRX5_like"/>
    <property type="match status" value="1"/>
</dbReference>
<keyword evidence="4 9" id="KW-0560">Oxidoreductase</keyword>
<keyword evidence="2 9" id="KW-0575">Peroxidase</keyword>